<proteinExistence type="predicted"/>
<dbReference type="STRING" id="408074.SAMN05660909_02237"/>
<dbReference type="Proteomes" id="UP000199656">
    <property type="component" value="Unassembled WGS sequence"/>
</dbReference>
<gene>
    <name evidence="1" type="ORF">SAMN05660909_02237</name>
</gene>
<keyword evidence="2" id="KW-1185">Reference proteome</keyword>
<dbReference type="EMBL" id="FNRL01000008">
    <property type="protein sequence ID" value="SEA50634.1"/>
    <property type="molecule type" value="Genomic_DNA"/>
</dbReference>
<evidence type="ECO:0000313" key="2">
    <source>
        <dbReference type="Proteomes" id="UP000199656"/>
    </source>
</evidence>
<dbReference type="RefSeq" id="WP_089761573.1">
    <property type="nucleotide sequence ID" value="NZ_BKAT01000011.1"/>
</dbReference>
<organism evidence="1 2">
    <name type="scientific">Chitinophaga terrae</name>
    <name type="common">ex Kim and Jung 2007</name>
    <dbReference type="NCBI Taxonomy" id="408074"/>
    <lineage>
        <taxon>Bacteria</taxon>
        <taxon>Pseudomonadati</taxon>
        <taxon>Bacteroidota</taxon>
        <taxon>Chitinophagia</taxon>
        <taxon>Chitinophagales</taxon>
        <taxon>Chitinophagaceae</taxon>
        <taxon>Chitinophaga</taxon>
    </lineage>
</organism>
<accession>A0A1H4BRA0</accession>
<protein>
    <submittedName>
        <fullName evidence="1">Uncharacterized protein</fullName>
    </submittedName>
</protein>
<sequence>MKQIFVIAYLLGNTLLSDAQTTLYQASDKFNRYYIELQPDQARIYKIARYLDKAGTGYLMQDEDTLTKQADGSYTGHRSAIRPGKDMGTMTFNPSRKSGYKLETPKTADVNYILNNAYYLDQYFDMSRELQTQYPSTGHSFRSGFAQWDAIPDKNMEHQKFRTLADRQIKAMKDSLLQYEQKAIDDQRSIIEKH</sequence>
<dbReference type="AlphaFoldDB" id="A0A1H4BRA0"/>
<reference evidence="2" key="1">
    <citation type="submission" date="2016-10" db="EMBL/GenBank/DDBJ databases">
        <authorList>
            <person name="Varghese N."/>
            <person name="Submissions S."/>
        </authorList>
    </citation>
    <scope>NUCLEOTIDE SEQUENCE [LARGE SCALE GENOMIC DNA]</scope>
    <source>
        <strain evidence="2">DSM 23920</strain>
    </source>
</reference>
<dbReference type="OrthoDB" id="669837at2"/>
<name>A0A1H4BRA0_9BACT</name>
<evidence type="ECO:0000313" key="1">
    <source>
        <dbReference type="EMBL" id="SEA50634.1"/>
    </source>
</evidence>